<dbReference type="Proteomes" id="UP001280156">
    <property type="component" value="Unassembled WGS sequence"/>
</dbReference>
<feature type="domain" description="PIN" evidence="1">
    <location>
        <begin position="6"/>
        <end position="126"/>
    </location>
</feature>
<reference evidence="2 3" key="1">
    <citation type="submission" date="2023-08" db="EMBL/GenBank/DDBJ databases">
        <title>Implementing the SeqCode for naming new Mesorhizobium species isolated from Vachellia karroo root nodules.</title>
        <authorList>
            <person name="Van Lill M."/>
        </authorList>
    </citation>
    <scope>NUCLEOTIDE SEQUENCE [LARGE SCALE GENOMIC DNA]</scope>
    <source>
        <strain evidence="2 3">VK2B</strain>
    </source>
</reference>
<organism evidence="2 3">
    <name type="scientific">Mesorhizobium humile</name>
    <dbReference type="NCBI Taxonomy" id="3072313"/>
    <lineage>
        <taxon>Bacteria</taxon>
        <taxon>Pseudomonadati</taxon>
        <taxon>Pseudomonadota</taxon>
        <taxon>Alphaproteobacteria</taxon>
        <taxon>Hyphomicrobiales</taxon>
        <taxon>Phyllobacteriaceae</taxon>
        <taxon>Mesorhizobium</taxon>
    </lineage>
</organism>
<name>A0ABU4YN28_9HYPH</name>
<sequence>MTTDGILLDTCFMLWLSTEQPVARAAVDKVASTRKNGGVIAVSVMSAWEIGMLVSKGRLPFIKSPLAWFEGFVKAGATSVEGIDSELLVESSFLPGAVHNDPTDRIIIATARSRNLEIITRDRAILAYGAAGFVKTVPC</sequence>
<dbReference type="InterPro" id="IPR041705">
    <property type="entry name" value="PIN_Sll0205"/>
</dbReference>
<dbReference type="Pfam" id="PF01850">
    <property type="entry name" value="PIN"/>
    <property type="match status" value="1"/>
</dbReference>
<keyword evidence="3" id="KW-1185">Reference proteome</keyword>
<dbReference type="InterPro" id="IPR002716">
    <property type="entry name" value="PIN_dom"/>
</dbReference>
<dbReference type="InterPro" id="IPR029060">
    <property type="entry name" value="PIN-like_dom_sf"/>
</dbReference>
<evidence type="ECO:0000313" key="2">
    <source>
        <dbReference type="EMBL" id="MDX8487162.1"/>
    </source>
</evidence>
<dbReference type="PANTHER" id="PTHR36173:SF1">
    <property type="entry name" value="RIBONUCLEASE VAPC22"/>
    <property type="match status" value="1"/>
</dbReference>
<evidence type="ECO:0000259" key="1">
    <source>
        <dbReference type="Pfam" id="PF01850"/>
    </source>
</evidence>
<protein>
    <submittedName>
        <fullName evidence="2">Type II toxin-antitoxin system VapC family toxin</fullName>
    </submittedName>
</protein>
<evidence type="ECO:0000313" key="3">
    <source>
        <dbReference type="Proteomes" id="UP001280156"/>
    </source>
</evidence>
<dbReference type="SUPFAM" id="SSF88723">
    <property type="entry name" value="PIN domain-like"/>
    <property type="match status" value="1"/>
</dbReference>
<dbReference type="RefSeq" id="WP_320293077.1">
    <property type="nucleotide sequence ID" value="NZ_JAVIIU010000001.1"/>
</dbReference>
<dbReference type="PANTHER" id="PTHR36173">
    <property type="entry name" value="RIBONUCLEASE VAPC16-RELATED"/>
    <property type="match status" value="1"/>
</dbReference>
<dbReference type="EMBL" id="JAVIIV010000011">
    <property type="protein sequence ID" value="MDX8487162.1"/>
    <property type="molecule type" value="Genomic_DNA"/>
</dbReference>
<dbReference type="InterPro" id="IPR052919">
    <property type="entry name" value="TA_system_RNase"/>
</dbReference>
<accession>A0ABU4YN28</accession>
<dbReference type="Gene3D" id="3.40.50.1010">
    <property type="entry name" value="5'-nuclease"/>
    <property type="match status" value="1"/>
</dbReference>
<gene>
    <name evidence="2" type="ORF">RFM52_18310</name>
</gene>
<comment type="caution">
    <text evidence="2">The sequence shown here is derived from an EMBL/GenBank/DDBJ whole genome shotgun (WGS) entry which is preliminary data.</text>
</comment>
<dbReference type="CDD" id="cd09872">
    <property type="entry name" value="PIN_Sll0205-like"/>
    <property type="match status" value="1"/>
</dbReference>
<proteinExistence type="predicted"/>